<evidence type="ECO:0000256" key="3">
    <source>
        <dbReference type="ARBA" id="ARBA00022840"/>
    </source>
</evidence>
<dbReference type="InterPro" id="IPR002300">
    <property type="entry name" value="aa-tRNA-synth_Ia"/>
</dbReference>
<keyword evidence="4" id="KW-0648">Protein biosynthesis</keyword>
<evidence type="ECO:0000259" key="6">
    <source>
        <dbReference type="Pfam" id="PF00133"/>
    </source>
</evidence>
<evidence type="ECO:0000256" key="2">
    <source>
        <dbReference type="ARBA" id="ARBA00022741"/>
    </source>
</evidence>
<dbReference type="GO" id="GO:0006428">
    <property type="term" value="P:isoleucyl-tRNA aminoacylation"/>
    <property type="evidence" value="ECO:0007669"/>
    <property type="project" value="TreeGrafter"/>
</dbReference>
<dbReference type="Pfam" id="PF00133">
    <property type="entry name" value="tRNA-synt_1"/>
    <property type="match status" value="1"/>
</dbReference>
<feature type="non-terminal residue" evidence="7">
    <location>
        <position position="209"/>
    </location>
</feature>
<dbReference type="SUPFAM" id="SSF52374">
    <property type="entry name" value="Nucleotidylyl transferase"/>
    <property type="match status" value="1"/>
</dbReference>
<reference evidence="7" key="1">
    <citation type="journal article" date="2014" name="Front. Microbiol.">
        <title>High frequency of phylogenetically diverse reductive dehalogenase-homologous genes in deep subseafloor sedimentary metagenomes.</title>
        <authorList>
            <person name="Kawai M."/>
            <person name="Futagami T."/>
            <person name="Toyoda A."/>
            <person name="Takaki Y."/>
            <person name="Nishi S."/>
            <person name="Hori S."/>
            <person name="Arai W."/>
            <person name="Tsubouchi T."/>
            <person name="Morono Y."/>
            <person name="Uchiyama I."/>
            <person name="Ito T."/>
            <person name="Fujiyama A."/>
            <person name="Inagaki F."/>
            <person name="Takami H."/>
        </authorList>
    </citation>
    <scope>NUCLEOTIDE SEQUENCE</scope>
    <source>
        <strain evidence="7">Expedition CK06-06</strain>
    </source>
</reference>
<proteinExistence type="predicted"/>
<dbReference type="InterPro" id="IPR014729">
    <property type="entry name" value="Rossmann-like_a/b/a_fold"/>
</dbReference>
<dbReference type="PANTHER" id="PTHR42780">
    <property type="entry name" value="SOLEUCYL-TRNA SYNTHETASE"/>
    <property type="match status" value="1"/>
</dbReference>
<protein>
    <recommendedName>
        <fullName evidence="6">Aminoacyl-tRNA synthetase class Ia domain-containing protein</fullName>
    </recommendedName>
</protein>
<name>X0WAP7_9ZZZZ</name>
<evidence type="ECO:0000313" key="7">
    <source>
        <dbReference type="EMBL" id="GAG09741.1"/>
    </source>
</evidence>
<evidence type="ECO:0000256" key="4">
    <source>
        <dbReference type="ARBA" id="ARBA00022917"/>
    </source>
</evidence>
<keyword evidence="5" id="KW-0030">Aminoacyl-tRNA synthetase</keyword>
<dbReference type="PANTHER" id="PTHR42780:SF1">
    <property type="entry name" value="ISOLEUCINE--TRNA LIGASE, CYTOPLASMIC"/>
    <property type="match status" value="1"/>
</dbReference>
<keyword evidence="1" id="KW-0436">Ligase</keyword>
<accession>X0WAP7</accession>
<evidence type="ECO:0000256" key="1">
    <source>
        <dbReference type="ARBA" id="ARBA00022598"/>
    </source>
</evidence>
<dbReference type="Gene3D" id="3.40.50.620">
    <property type="entry name" value="HUPs"/>
    <property type="match status" value="1"/>
</dbReference>
<dbReference type="GO" id="GO:0004822">
    <property type="term" value="F:isoleucine-tRNA ligase activity"/>
    <property type="evidence" value="ECO:0007669"/>
    <property type="project" value="InterPro"/>
</dbReference>
<feature type="domain" description="Aminoacyl-tRNA synthetase class Ia" evidence="6">
    <location>
        <begin position="22"/>
        <end position="151"/>
    </location>
</feature>
<comment type="caution">
    <text evidence="7">The sequence shown here is derived from an EMBL/GenBank/DDBJ whole genome shotgun (WGS) entry which is preliminary data.</text>
</comment>
<sequence>MKTTIYKKVSVTFNLPKLEHSILKLWKETEAFKKRVAMNRGKIRWSFIDGPITANNPMGVHHAWGRTYKDLYQRYKAMNGYDLRYQNGFDCQGLWVEVEVEKELGFKSKSDIEAYGIAEFIKKCKQRVLKYASVQVEQSIRLGYWMNWDDVNLLRKLFSFMDNPEEIITVEGTTGRVTDRVEQIVGKLGTSQLSGSYFTFSNENNYTIW</sequence>
<gene>
    <name evidence="7" type="ORF">S01H1_33265</name>
</gene>
<dbReference type="GO" id="GO:0005524">
    <property type="term" value="F:ATP binding"/>
    <property type="evidence" value="ECO:0007669"/>
    <property type="project" value="UniProtKB-KW"/>
</dbReference>
<dbReference type="InterPro" id="IPR023586">
    <property type="entry name" value="Ile-tRNA-ligase_type2"/>
</dbReference>
<evidence type="ECO:0000256" key="5">
    <source>
        <dbReference type="ARBA" id="ARBA00023146"/>
    </source>
</evidence>
<organism evidence="7">
    <name type="scientific">marine sediment metagenome</name>
    <dbReference type="NCBI Taxonomy" id="412755"/>
    <lineage>
        <taxon>unclassified sequences</taxon>
        <taxon>metagenomes</taxon>
        <taxon>ecological metagenomes</taxon>
    </lineage>
</organism>
<keyword evidence="3" id="KW-0067">ATP-binding</keyword>
<keyword evidence="2" id="KW-0547">Nucleotide-binding</keyword>
<dbReference type="AlphaFoldDB" id="X0WAP7"/>
<dbReference type="EMBL" id="BARS01020646">
    <property type="protein sequence ID" value="GAG09741.1"/>
    <property type="molecule type" value="Genomic_DNA"/>
</dbReference>